<feature type="transmembrane region" description="Helical" evidence="1">
    <location>
        <begin position="351"/>
        <end position="370"/>
    </location>
</feature>
<evidence type="ECO:0000313" key="2">
    <source>
        <dbReference type="EMBL" id="CAE2240720.1"/>
    </source>
</evidence>
<dbReference type="AlphaFoldDB" id="A0A7S4IV48"/>
<organism evidence="2">
    <name type="scientific">Odontella aurita</name>
    <dbReference type="NCBI Taxonomy" id="265563"/>
    <lineage>
        <taxon>Eukaryota</taxon>
        <taxon>Sar</taxon>
        <taxon>Stramenopiles</taxon>
        <taxon>Ochrophyta</taxon>
        <taxon>Bacillariophyta</taxon>
        <taxon>Mediophyceae</taxon>
        <taxon>Biddulphiophycidae</taxon>
        <taxon>Eupodiscales</taxon>
        <taxon>Odontellaceae</taxon>
        <taxon>Odontella</taxon>
    </lineage>
</organism>
<keyword evidence="1" id="KW-0812">Transmembrane</keyword>
<keyword evidence="1" id="KW-1133">Transmembrane helix</keyword>
<feature type="transmembrane region" description="Helical" evidence="1">
    <location>
        <begin position="116"/>
        <end position="134"/>
    </location>
</feature>
<reference evidence="2" key="1">
    <citation type="submission" date="2021-01" db="EMBL/GenBank/DDBJ databases">
        <authorList>
            <person name="Corre E."/>
            <person name="Pelletier E."/>
            <person name="Niang G."/>
            <person name="Scheremetjew M."/>
            <person name="Finn R."/>
            <person name="Kale V."/>
            <person name="Holt S."/>
            <person name="Cochrane G."/>
            <person name="Meng A."/>
            <person name="Brown T."/>
            <person name="Cohen L."/>
        </authorList>
    </citation>
    <scope>NUCLEOTIDE SEQUENCE</scope>
    <source>
        <strain evidence="2">Isolate 1302-5</strain>
    </source>
</reference>
<feature type="transmembrane region" description="Helical" evidence="1">
    <location>
        <begin position="50"/>
        <end position="71"/>
    </location>
</feature>
<accession>A0A7S4IV48</accession>
<proteinExistence type="predicted"/>
<feature type="transmembrane region" description="Helical" evidence="1">
    <location>
        <begin position="146"/>
        <end position="170"/>
    </location>
</feature>
<name>A0A7S4IV48_9STRA</name>
<gene>
    <name evidence="2" type="ORF">OAUR00152_LOCUS15758</name>
</gene>
<evidence type="ECO:0000256" key="1">
    <source>
        <dbReference type="SAM" id="Phobius"/>
    </source>
</evidence>
<feature type="transmembrane region" description="Helical" evidence="1">
    <location>
        <begin position="297"/>
        <end position="319"/>
    </location>
</feature>
<protein>
    <submittedName>
        <fullName evidence="2">Uncharacterized protein</fullName>
    </submittedName>
</protein>
<sequence>MDALVQLVRNGLCCIKDLKLFPDTLLHDPSHTTLYYNLPEPLNKTTPLEFLISACQFYAFLFVSLSGYRLIAGGLGKLRRMTRLLEIRQKSKGDGVADKIVNDSLAQEGSAAIRSIWVGANVFGIGVSFFWLFANSWHVTDTDWIGGLQGLIHALTIMEVGMLPLLYYMIKDGASKIGKSARMEAFADGLVACKGDFASTVGGKDLLNVESYGWTQKGGWSPFWAESAPLSPDNMVAEEKMLTKELEKIEATVSALLADAKKKNDTNVEAVQKAAEDAAGDLLEDARKERFEGFMEYLYFVFNFIAFYGYLLGIVVYYFDEATLKGTYTGSLKLGMSNSDSDWYGNFAGDFMWTVEPVFILGSPTMLSWLKPKKKKVKAD</sequence>
<dbReference type="EMBL" id="HBKQ01023138">
    <property type="protein sequence ID" value="CAE2240720.1"/>
    <property type="molecule type" value="Transcribed_RNA"/>
</dbReference>
<keyword evidence="1" id="KW-0472">Membrane</keyword>